<dbReference type="PIRSF" id="PIRSF034110">
    <property type="entry name" value="DUF1203"/>
    <property type="match status" value="1"/>
</dbReference>
<evidence type="ECO:0000313" key="1">
    <source>
        <dbReference type="EMBL" id="SLM24571.1"/>
    </source>
</evidence>
<dbReference type="AlphaFoldDB" id="A0A1W1GZB1"/>
<evidence type="ECO:0008006" key="3">
    <source>
        <dbReference type="Google" id="ProtNLM"/>
    </source>
</evidence>
<dbReference type="Proteomes" id="UP000191133">
    <property type="component" value="Unassembled WGS sequence"/>
</dbReference>
<organism evidence="1 2">
    <name type="scientific">Stenotrophomonas indicatrix</name>
    <dbReference type="NCBI Taxonomy" id="2045451"/>
    <lineage>
        <taxon>Bacteria</taxon>
        <taxon>Pseudomonadati</taxon>
        <taxon>Pseudomonadota</taxon>
        <taxon>Gammaproteobacteria</taxon>
        <taxon>Lysobacterales</taxon>
        <taxon>Lysobacteraceae</taxon>
        <taxon>Stenotrophomonas</taxon>
    </lineage>
</organism>
<proteinExistence type="predicted"/>
<dbReference type="Pfam" id="PF06718">
    <property type="entry name" value="DUF1203"/>
    <property type="match status" value="1"/>
</dbReference>
<sequence length="161" mass="17443">MHPWQLSGIDHQPFEALFESSDDALAARGIVRRRAGDSGGYPCRVNLTDAPAGAELLLLPYTHLATHSPYRASGPIFVQRGATRCVLPAGVVPAYVQRRLISVRAYDSADFMLSGLVCQGTEVATHLDRLFADTTVAFVQLHNAGHGCFSCQVNRVGPPRQ</sequence>
<name>A0A1W1GZB1_9GAMM</name>
<protein>
    <recommendedName>
        <fullName evidence="3">DUF1203 domain-containing protein</fullName>
    </recommendedName>
</protein>
<accession>A0A1W1GZB1</accession>
<reference evidence="2" key="1">
    <citation type="submission" date="2016-10" db="EMBL/GenBank/DDBJ databases">
        <authorList>
            <person name="Varghese N."/>
            <person name="Submissions S."/>
        </authorList>
    </citation>
    <scope>NUCLEOTIDE SEQUENCE [LARGE SCALE GENOMIC DNA]</scope>
    <source>
        <strain evidence="2">92MFCol6.1</strain>
    </source>
</reference>
<gene>
    <name evidence="1" type="ORF">SAMN04488690_2294</name>
</gene>
<dbReference type="RefSeq" id="WP_080149596.1">
    <property type="nucleotide sequence ID" value="NZ_FWEU01000003.1"/>
</dbReference>
<dbReference type="EMBL" id="FWEU01000003">
    <property type="protein sequence ID" value="SLM24571.1"/>
    <property type="molecule type" value="Genomic_DNA"/>
</dbReference>
<evidence type="ECO:0000313" key="2">
    <source>
        <dbReference type="Proteomes" id="UP000191133"/>
    </source>
</evidence>
<dbReference type="InterPro" id="IPR009593">
    <property type="entry name" value="DUF1203"/>
</dbReference>